<keyword evidence="2" id="KW-0479">Metal-binding</keyword>
<dbReference type="GeneID" id="37027320"/>
<dbReference type="InterPro" id="IPR034751">
    <property type="entry name" value="Yippee"/>
</dbReference>
<evidence type="ECO:0000256" key="2">
    <source>
        <dbReference type="ARBA" id="ARBA00022723"/>
    </source>
</evidence>
<dbReference type="Pfam" id="PF03226">
    <property type="entry name" value="Yippee-Mis18"/>
    <property type="match status" value="1"/>
</dbReference>
<organism evidence="6 7">
    <name type="scientific">Jaminaea rosea</name>
    <dbReference type="NCBI Taxonomy" id="1569628"/>
    <lineage>
        <taxon>Eukaryota</taxon>
        <taxon>Fungi</taxon>
        <taxon>Dikarya</taxon>
        <taxon>Basidiomycota</taxon>
        <taxon>Ustilaginomycotina</taxon>
        <taxon>Exobasidiomycetes</taxon>
        <taxon>Microstromatales</taxon>
        <taxon>Microstromatales incertae sedis</taxon>
        <taxon>Jaminaea</taxon>
    </lineage>
</organism>
<evidence type="ECO:0000256" key="1">
    <source>
        <dbReference type="ARBA" id="ARBA00005613"/>
    </source>
</evidence>
<dbReference type="PANTHER" id="PTHR13848">
    <property type="entry name" value="PROTEIN YIPPEE-LIKE CG15309-RELATED"/>
    <property type="match status" value="1"/>
</dbReference>
<evidence type="ECO:0000256" key="3">
    <source>
        <dbReference type="ARBA" id="ARBA00022833"/>
    </source>
</evidence>
<dbReference type="Proteomes" id="UP000245884">
    <property type="component" value="Unassembled WGS sequence"/>
</dbReference>
<accession>A0A316UZC7</accession>
<dbReference type="STRING" id="1569628.A0A316UZC7"/>
<sequence length="111" mass="12903">MGMRHPTFLLSHKRVYGCGTCHSHLSTEECIVSRQFNGQHGKAYLFDQVVNVYFGDAEDRHMTTGMHTVRDIRCRKCAAVLGWKYDRAFVQTEKYKEGKFILEKNIMVDVQ</sequence>
<comment type="similarity">
    <text evidence="1 4">Belongs to the yippee family.</text>
</comment>
<dbReference type="InterPro" id="IPR039058">
    <property type="entry name" value="Yippee_fam"/>
</dbReference>
<dbReference type="PROSITE" id="PS51792">
    <property type="entry name" value="YIPPEE"/>
    <property type="match status" value="1"/>
</dbReference>
<proteinExistence type="inferred from homology"/>
<dbReference type="GO" id="GO:0046872">
    <property type="term" value="F:metal ion binding"/>
    <property type="evidence" value="ECO:0007669"/>
    <property type="project" value="UniProtKB-KW"/>
</dbReference>
<dbReference type="EMBL" id="KZ819663">
    <property type="protein sequence ID" value="PWN29661.1"/>
    <property type="molecule type" value="Genomic_DNA"/>
</dbReference>
<name>A0A316UZC7_9BASI</name>
<dbReference type="InterPro" id="IPR004910">
    <property type="entry name" value="Yippee/Mis18/Cereblon"/>
</dbReference>
<keyword evidence="3" id="KW-0862">Zinc</keyword>
<evidence type="ECO:0000313" key="6">
    <source>
        <dbReference type="EMBL" id="PWN29661.1"/>
    </source>
</evidence>
<dbReference type="OrthoDB" id="6407410at2759"/>
<evidence type="ECO:0000256" key="4">
    <source>
        <dbReference type="RuleBase" id="RU110713"/>
    </source>
</evidence>
<feature type="domain" description="Yippee" evidence="5">
    <location>
        <begin position="14"/>
        <end position="111"/>
    </location>
</feature>
<keyword evidence="7" id="KW-1185">Reference proteome</keyword>
<reference evidence="6 7" key="1">
    <citation type="journal article" date="2018" name="Mol. Biol. Evol.">
        <title>Broad Genomic Sampling Reveals a Smut Pathogenic Ancestry of the Fungal Clade Ustilaginomycotina.</title>
        <authorList>
            <person name="Kijpornyongpan T."/>
            <person name="Mondo S.J."/>
            <person name="Barry K."/>
            <person name="Sandor L."/>
            <person name="Lee J."/>
            <person name="Lipzen A."/>
            <person name="Pangilinan J."/>
            <person name="LaButti K."/>
            <person name="Hainaut M."/>
            <person name="Henrissat B."/>
            <person name="Grigoriev I.V."/>
            <person name="Spatafora J.W."/>
            <person name="Aime M.C."/>
        </authorList>
    </citation>
    <scope>NUCLEOTIDE SEQUENCE [LARGE SCALE GENOMIC DNA]</scope>
    <source>
        <strain evidence="6 7">MCA 5214</strain>
    </source>
</reference>
<evidence type="ECO:0000259" key="5">
    <source>
        <dbReference type="PROSITE" id="PS51792"/>
    </source>
</evidence>
<dbReference type="AlphaFoldDB" id="A0A316UZC7"/>
<gene>
    <name evidence="6" type="ORF">BDZ90DRAFT_230524</name>
</gene>
<protein>
    <recommendedName>
        <fullName evidence="4">Protein yippee-like</fullName>
    </recommendedName>
</protein>
<evidence type="ECO:0000313" key="7">
    <source>
        <dbReference type="Proteomes" id="UP000245884"/>
    </source>
</evidence>
<dbReference type="RefSeq" id="XP_025364273.1">
    <property type="nucleotide sequence ID" value="XM_025505497.1"/>
</dbReference>